<dbReference type="Pfam" id="PF13489">
    <property type="entry name" value="Methyltransf_23"/>
    <property type="match status" value="1"/>
</dbReference>
<protein>
    <submittedName>
        <fullName evidence="1">Class I SAM-dependent methyltransferase</fullName>
    </submittedName>
</protein>
<dbReference type="Proteomes" id="UP000315400">
    <property type="component" value="Unassembled WGS sequence"/>
</dbReference>
<dbReference type="InterPro" id="IPR029063">
    <property type="entry name" value="SAM-dependent_MTases_sf"/>
</dbReference>
<dbReference type="GO" id="GO:0032259">
    <property type="term" value="P:methylation"/>
    <property type="evidence" value="ECO:0007669"/>
    <property type="project" value="UniProtKB-KW"/>
</dbReference>
<dbReference type="EMBL" id="VIFK01000195">
    <property type="protein sequence ID" value="TQE98475.1"/>
    <property type="molecule type" value="Genomic_DNA"/>
</dbReference>
<evidence type="ECO:0000313" key="2">
    <source>
        <dbReference type="Proteomes" id="UP000315400"/>
    </source>
</evidence>
<accession>A0A540VNY3</accession>
<comment type="caution">
    <text evidence="1">The sequence shown here is derived from an EMBL/GenBank/DDBJ whole genome shotgun (WGS) entry which is preliminary data.</text>
</comment>
<reference evidence="1 2" key="1">
    <citation type="submission" date="2019-06" db="EMBL/GenBank/DDBJ databases">
        <title>Metagenome assembled Genome of Spiribacter salinus SL48-SHIP from the microbial mat of Salt Lake 48 (Novosibirsk region, Russia).</title>
        <authorList>
            <person name="Shipova A."/>
            <person name="Rozanov A.S."/>
            <person name="Bryanskaya A.V."/>
            <person name="Peltek S.E."/>
        </authorList>
    </citation>
    <scope>NUCLEOTIDE SEQUENCE [LARGE SCALE GENOMIC DNA]</scope>
    <source>
        <strain evidence="1">SL48-SHIP-2</strain>
    </source>
</reference>
<proteinExistence type="predicted"/>
<evidence type="ECO:0000313" key="1">
    <source>
        <dbReference type="EMBL" id="TQE98475.1"/>
    </source>
</evidence>
<keyword evidence="1" id="KW-0489">Methyltransferase</keyword>
<dbReference type="AlphaFoldDB" id="A0A540VNY3"/>
<gene>
    <name evidence="1" type="ORF">FKY71_13660</name>
</gene>
<dbReference type="Gene3D" id="3.40.50.150">
    <property type="entry name" value="Vaccinia Virus protein VP39"/>
    <property type="match status" value="1"/>
</dbReference>
<organism evidence="1 2">
    <name type="scientific">Spiribacter salinus</name>
    <dbReference type="NCBI Taxonomy" id="1335746"/>
    <lineage>
        <taxon>Bacteria</taxon>
        <taxon>Pseudomonadati</taxon>
        <taxon>Pseudomonadota</taxon>
        <taxon>Gammaproteobacteria</taxon>
        <taxon>Chromatiales</taxon>
        <taxon>Ectothiorhodospiraceae</taxon>
        <taxon>Spiribacter</taxon>
    </lineage>
</organism>
<name>A0A540VNY3_9GAMM</name>
<sequence length="264" mass="30136">MPETELTGIYDSSFYESQRGGSERSAKVIVPIILETFSVESVVDFGCGVGSWLKEFADAGISEILGLEGGDVPAEVLKIPREKFQIADFTKDISVRSFDLSIALEVAEHLPECFADHFVRLLTDAAPVVMFSAAIPGQGGTHHVNERWQSYWCEKFAQHNYVPLDVIRPKIWDNELIPFWYRQNRLVFCHQKTLPETGLNSDRITPLDLVHPELWLTRLQSEEKRRRNQYIPRPRSIIAAFQTISLSLKVILRRIVARLSPDQK</sequence>
<dbReference type="SUPFAM" id="SSF53335">
    <property type="entry name" value="S-adenosyl-L-methionine-dependent methyltransferases"/>
    <property type="match status" value="1"/>
</dbReference>
<keyword evidence="1" id="KW-0808">Transferase</keyword>
<dbReference type="GO" id="GO:0008168">
    <property type="term" value="F:methyltransferase activity"/>
    <property type="evidence" value="ECO:0007669"/>
    <property type="project" value="UniProtKB-KW"/>
</dbReference>